<proteinExistence type="predicted"/>
<keyword evidence="4" id="KW-1185">Reference proteome</keyword>
<name>A0A409XHB0_PSICY</name>
<dbReference type="PANTHER" id="PTHR12203:SF118">
    <property type="entry name" value="BETA-1,2-XYLOSYLTRANSFERASE 1"/>
    <property type="match status" value="1"/>
</dbReference>
<gene>
    <name evidence="3" type="ORF">CVT25_012458</name>
</gene>
<dbReference type="AlphaFoldDB" id="A0A409XHB0"/>
<evidence type="ECO:0000313" key="4">
    <source>
        <dbReference type="Proteomes" id="UP000283269"/>
    </source>
</evidence>
<dbReference type="InterPro" id="IPR051091">
    <property type="entry name" value="O-Glucosyltr/Glycosyltrsf_90"/>
</dbReference>
<dbReference type="STRING" id="93625.A0A409XHB0"/>
<dbReference type="OrthoDB" id="541052at2759"/>
<feature type="domain" description="Glycosyl transferase CAP10" evidence="2">
    <location>
        <begin position="370"/>
        <end position="622"/>
    </location>
</feature>
<accession>A0A409XHB0</accession>
<dbReference type="Proteomes" id="UP000283269">
    <property type="component" value="Unassembled WGS sequence"/>
</dbReference>
<organism evidence="3 4">
    <name type="scientific">Psilocybe cyanescens</name>
    <dbReference type="NCBI Taxonomy" id="93625"/>
    <lineage>
        <taxon>Eukaryota</taxon>
        <taxon>Fungi</taxon>
        <taxon>Dikarya</taxon>
        <taxon>Basidiomycota</taxon>
        <taxon>Agaricomycotina</taxon>
        <taxon>Agaricomycetes</taxon>
        <taxon>Agaricomycetidae</taxon>
        <taxon>Agaricales</taxon>
        <taxon>Agaricineae</taxon>
        <taxon>Strophariaceae</taxon>
        <taxon>Psilocybe</taxon>
    </lineage>
</organism>
<dbReference type="InterPro" id="IPR006598">
    <property type="entry name" value="CAP10"/>
</dbReference>
<dbReference type="SMART" id="SM00672">
    <property type="entry name" value="CAP10"/>
    <property type="match status" value="1"/>
</dbReference>
<evidence type="ECO:0000313" key="3">
    <source>
        <dbReference type="EMBL" id="PPQ90147.1"/>
    </source>
</evidence>
<keyword evidence="1" id="KW-0732">Signal</keyword>
<reference evidence="3 4" key="1">
    <citation type="journal article" date="2018" name="Evol. Lett.">
        <title>Horizontal gene cluster transfer increased hallucinogenic mushroom diversity.</title>
        <authorList>
            <person name="Reynolds H.T."/>
            <person name="Vijayakumar V."/>
            <person name="Gluck-Thaler E."/>
            <person name="Korotkin H.B."/>
            <person name="Matheny P.B."/>
            <person name="Slot J.C."/>
        </authorList>
    </citation>
    <scope>NUCLEOTIDE SEQUENCE [LARGE SCALE GENOMIC DNA]</scope>
    <source>
        <strain evidence="3 4">2631</strain>
    </source>
</reference>
<evidence type="ECO:0000259" key="2">
    <source>
        <dbReference type="SMART" id="SM00672"/>
    </source>
</evidence>
<comment type="caution">
    <text evidence="3">The sequence shown here is derived from an EMBL/GenBank/DDBJ whole genome shotgun (WGS) entry which is preliminary data.</text>
</comment>
<dbReference type="EMBL" id="NHYD01001696">
    <property type="protein sequence ID" value="PPQ90147.1"/>
    <property type="molecule type" value="Genomic_DNA"/>
</dbReference>
<feature type="signal peptide" evidence="1">
    <location>
        <begin position="1"/>
        <end position="28"/>
    </location>
</feature>
<feature type="chain" id="PRO_5019397219" description="Glycosyl transferase CAP10 domain-containing protein" evidence="1">
    <location>
        <begin position="29"/>
        <end position="665"/>
    </location>
</feature>
<sequence length="665" mass="76634">MLGINLRRSNKKPFFALCAFVAILFLSGQIKTPIGNIQDSLEGERVWTKGRRKAGSHTHARYGLRVLAEQHKAEQLEQHIYRNDGLLQVNPNGPHPIFELIKRAQTSWDRKLERASTTLQEAVDEYYHRYERLPPRGFDDWWAYVQEHNVQLPDEYDQIFNDLEPFWGMNPKELQKIQRDWEAHADSFTVGKDMFDEPLSLKNYTFPSKDIGPNGLAKGAYEIMELLKDVERSIPSFRAVFSPHDNPNLHTDYELRTQALKAAKKGTFIDIDNPPKAKAVGWLSACSPESAARNQHINWGGEPFRLPRLTSKTFIHDHHKSMNPCEHPSHFLLHGQFISHGKGPVAHRTLIPQFSYGPTVVHHDITPAMPINWMEDIYPREDDPDWEDRGDARLQWRGSNTGIWHDVGLRWDLAQRARLVRWAGDGRELEDDSLAFLGLASNITVLMPAEKGKKVGRGMQAQKVRWAPAMVDAAFAGQPANCAPEMCKKLGKIFEYRQRQEMRTAGNYRYYIDVDGNGWSSRFKRLITSQALVFKSTLYPEWYMDRVAPWVHYVPVQVDLSDLWDALAFFRGDPLGNGAHEDMARSIAEAGREWSKTFWRKEDMTAYMFRLFLEYSRVMDPDRLSLSFEGVKPSAGRAGRRYTWQIAKDYDEDEDGSSSDSDFYP</sequence>
<dbReference type="PANTHER" id="PTHR12203">
    <property type="entry name" value="KDEL LYS-ASP-GLU-LEU CONTAINING - RELATED"/>
    <property type="match status" value="1"/>
</dbReference>
<evidence type="ECO:0000256" key="1">
    <source>
        <dbReference type="SAM" id="SignalP"/>
    </source>
</evidence>
<dbReference type="InParanoid" id="A0A409XHB0"/>
<protein>
    <recommendedName>
        <fullName evidence="2">Glycosyl transferase CAP10 domain-containing protein</fullName>
    </recommendedName>
</protein>
<dbReference type="Pfam" id="PF05686">
    <property type="entry name" value="Glyco_transf_90"/>
    <property type="match status" value="1"/>
</dbReference>